<name>A0AA35RG49_GEOBA</name>
<feature type="chain" id="PRO_5041242657" evidence="1">
    <location>
        <begin position="21"/>
        <end position="96"/>
    </location>
</feature>
<feature type="non-terminal residue" evidence="2">
    <location>
        <position position="96"/>
    </location>
</feature>
<accession>A0AA35RG49</accession>
<sequence>MKELLLVLLLLAFLHSPGISGNLLISMPQKIELISLGKHYYAMREMLKPIIPLIFRKASFILGSELWEDKFGSLLRLVKGFISDVWELRKVRLYGD</sequence>
<dbReference type="EMBL" id="CASHTH010001032">
    <property type="protein sequence ID" value="CAI8010372.1"/>
    <property type="molecule type" value="Genomic_DNA"/>
</dbReference>
<protein>
    <submittedName>
        <fullName evidence="2">Uncharacterized protein</fullName>
    </submittedName>
</protein>
<proteinExistence type="predicted"/>
<dbReference type="AlphaFoldDB" id="A0AA35RG49"/>
<organism evidence="2 3">
    <name type="scientific">Geodia barretti</name>
    <name type="common">Barrett's horny sponge</name>
    <dbReference type="NCBI Taxonomy" id="519541"/>
    <lineage>
        <taxon>Eukaryota</taxon>
        <taxon>Metazoa</taxon>
        <taxon>Porifera</taxon>
        <taxon>Demospongiae</taxon>
        <taxon>Heteroscleromorpha</taxon>
        <taxon>Tetractinellida</taxon>
        <taxon>Astrophorina</taxon>
        <taxon>Geodiidae</taxon>
        <taxon>Geodia</taxon>
    </lineage>
</organism>
<gene>
    <name evidence="2" type="ORF">GBAR_LOCUS6837</name>
</gene>
<evidence type="ECO:0000313" key="3">
    <source>
        <dbReference type="Proteomes" id="UP001174909"/>
    </source>
</evidence>
<keyword evidence="3" id="KW-1185">Reference proteome</keyword>
<keyword evidence="1" id="KW-0732">Signal</keyword>
<evidence type="ECO:0000256" key="1">
    <source>
        <dbReference type="SAM" id="SignalP"/>
    </source>
</evidence>
<evidence type="ECO:0000313" key="2">
    <source>
        <dbReference type="EMBL" id="CAI8010372.1"/>
    </source>
</evidence>
<comment type="caution">
    <text evidence="2">The sequence shown here is derived from an EMBL/GenBank/DDBJ whole genome shotgun (WGS) entry which is preliminary data.</text>
</comment>
<dbReference type="Proteomes" id="UP001174909">
    <property type="component" value="Unassembled WGS sequence"/>
</dbReference>
<feature type="signal peptide" evidence="1">
    <location>
        <begin position="1"/>
        <end position="20"/>
    </location>
</feature>
<reference evidence="2" key="1">
    <citation type="submission" date="2023-03" db="EMBL/GenBank/DDBJ databases">
        <authorList>
            <person name="Steffen K."/>
            <person name="Cardenas P."/>
        </authorList>
    </citation>
    <scope>NUCLEOTIDE SEQUENCE</scope>
</reference>